<proteinExistence type="predicted"/>
<sequence length="85" mass="10065">MISKTERRKLKRVLKNRYATDVLKVLTENQQFNKNGEPFSRAYISHVFNGLNECEAIENAILKVYEQRKIKVSKKKLRKAEILKK</sequence>
<comment type="caution">
    <text evidence="1">The sequence shown here is derived from an EMBL/GenBank/DDBJ whole genome shotgun (WGS) entry which is preliminary data.</text>
</comment>
<protein>
    <submittedName>
        <fullName evidence="1">Uncharacterized protein</fullName>
    </submittedName>
</protein>
<organism evidence="1 2">
    <name type="scientific">Mesoflavibacter zeaxanthinifaciens subsp. sabulilitoris</name>
    <dbReference type="NCBI Taxonomy" id="1520893"/>
    <lineage>
        <taxon>Bacteria</taxon>
        <taxon>Pseudomonadati</taxon>
        <taxon>Bacteroidota</taxon>
        <taxon>Flavobacteriia</taxon>
        <taxon>Flavobacteriales</taxon>
        <taxon>Flavobacteriaceae</taxon>
        <taxon>Mesoflavibacter</taxon>
    </lineage>
</organism>
<reference evidence="1 2" key="1">
    <citation type="submission" date="2018-03" db="EMBL/GenBank/DDBJ databases">
        <title>Mesoflavibacter sp. HG37 and Mesoflavibacter sp. HG96 sp.nov., two marine bacteria isolated from seawater of Western Pacific Ocean.</title>
        <authorList>
            <person name="Cheng H."/>
            <person name="Wu Y.-H."/>
            <person name="Guo L.-L."/>
            <person name="Xu X.-W."/>
        </authorList>
    </citation>
    <scope>NUCLEOTIDE SEQUENCE [LARGE SCALE GENOMIC DNA]</scope>
    <source>
        <strain evidence="1 2">KCTC 42117</strain>
    </source>
</reference>
<name>A0A2T1NAE0_9FLAO</name>
<dbReference type="OrthoDB" id="1449507at2"/>
<keyword evidence="2" id="KW-1185">Reference proteome</keyword>
<dbReference type="EMBL" id="PXOT01000024">
    <property type="protein sequence ID" value="PSG89114.1"/>
    <property type="molecule type" value="Genomic_DNA"/>
</dbReference>
<evidence type="ECO:0000313" key="2">
    <source>
        <dbReference type="Proteomes" id="UP000238430"/>
    </source>
</evidence>
<gene>
    <name evidence="1" type="ORF">C7H61_09150</name>
</gene>
<accession>A0A2T1NAE0</accession>
<dbReference type="RefSeq" id="WP_106679080.1">
    <property type="nucleotide sequence ID" value="NZ_JACHWV010000003.1"/>
</dbReference>
<evidence type="ECO:0000313" key="1">
    <source>
        <dbReference type="EMBL" id="PSG89114.1"/>
    </source>
</evidence>
<dbReference type="Proteomes" id="UP000238430">
    <property type="component" value="Unassembled WGS sequence"/>
</dbReference>
<dbReference type="AlphaFoldDB" id="A0A2T1NAE0"/>